<dbReference type="InterPro" id="IPR036388">
    <property type="entry name" value="WH-like_DNA-bd_sf"/>
</dbReference>
<sequence length="291" mass="31650">MDWRDIPSLSALRAFEATARHASFSGAARELNVTHAAVAQHVRALEADFAMTLVVRQGQGMGLTDAGQQLAAGLGEGFSTIAGTVKDLKQDKALQPLRVSLTPSFAETWLMPRLGAFWRDYPEIELALLPHPGVTDLRRDGLDVAIRFGQGGWPGTHVQAVLASPFVVVAGTEYAAGACKLEDLGDLVHQKWVFTAASNEQLVWGRSLGLDTERMKVTEMPTTTLVHAAVRAGYGLSVQLKSLVERDLAEGRMVSLYEGESGALSYHVLTPSPQMGDRVKTFVSWLKRQNR</sequence>
<dbReference type="SUPFAM" id="SSF46785">
    <property type="entry name" value="Winged helix' DNA-binding domain"/>
    <property type="match status" value="1"/>
</dbReference>
<organism evidence="6 7">
    <name type="scientific">Meridianimarinicoccus aquatilis</name>
    <dbReference type="NCBI Taxonomy" id="2552766"/>
    <lineage>
        <taxon>Bacteria</taxon>
        <taxon>Pseudomonadati</taxon>
        <taxon>Pseudomonadota</taxon>
        <taxon>Alphaproteobacteria</taxon>
        <taxon>Rhodobacterales</taxon>
        <taxon>Paracoccaceae</taxon>
        <taxon>Meridianimarinicoccus</taxon>
    </lineage>
</organism>
<gene>
    <name evidence="6" type="ORF">E2L05_08315</name>
</gene>
<dbReference type="Proteomes" id="UP000294562">
    <property type="component" value="Unassembled WGS sequence"/>
</dbReference>
<keyword evidence="7" id="KW-1185">Reference proteome</keyword>
<dbReference type="AlphaFoldDB" id="A0A4R6B2J6"/>
<evidence type="ECO:0000313" key="7">
    <source>
        <dbReference type="Proteomes" id="UP000294562"/>
    </source>
</evidence>
<feature type="domain" description="HTH lysR-type" evidence="5">
    <location>
        <begin position="7"/>
        <end position="64"/>
    </location>
</feature>
<keyword evidence="3" id="KW-0238">DNA-binding</keyword>
<dbReference type="InterPro" id="IPR036390">
    <property type="entry name" value="WH_DNA-bd_sf"/>
</dbReference>
<dbReference type="EMBL" id="SMZO01000014">
    <property type="protein sequence ID" value="TDL89096.1"/>
    <property type="molecule type" value="Genomic_DNA"/>
</dbReference>
<reference evidence="6 7" key="1">
    <citation type="submission" date="2019-03" db="EMBL/GenBank/DDBJ databases">
        <title>Rhodobacteraceae bacterium SM1902, a new member of the family Rhodobacteraceae isolated from Yantai.</title>
        <authorList>
            <person name="Sun Y."/>
        </authorList>
    </citation>
    <scope>NUCLEOTIDE SEQUENCE [LARGE SCALE GENOMIC DNA]</scope>
    <source>
        <strain evidence="6 7">SM1902</strain>
    </source>
</reference>
<dbReference type="PROSITE" id="PS50931">
    <property type="entry name" value="HTH_LYSR"/>
    <property type="match status" value="1"/>
</dbReference>
<protein>
    <submittedName>
        <fullName evidence="6">LysR family transcriptional regulator</fullName>
    </submittedName>
</protein>
<evidence type="ECO:0000256" key="4">
    <source>
        <dbReference type="ARBA" id="ARBA00023163"/>
    </source>
</evidence>
<dbReference type="Gene3D" id="3.40.190.10">
    <property type="entry name" value="Periplasmic binding protein-like II"/>
    <property type="match status" value="2"/>
</dbReference>
<name>A0A4R6B2J6_9RHOB</name>
<comment type="similarity">
    <text evidence="1">Belongs to the LysR transcriptional regulatory family.</text>
</comment>
<accession>A0A4R6B2J6</accession>
<evidence type="ECO:0000256" key="3">
    <source>
        <dbReference type="ARBA" id="ARBA00023125"/>
    </source>
</evidence>
<dbReference type="Pfam" id="PF03466">
    <property type="entry name" value="LysR_substrate"/>
    <property type="match status" value="1"/>
</dbReference>
<dbReference type="Pfam" id="PF00126">
    <property type="entry name" value="HTH_1"/>
    <property type="match status" value="1"/>
</dbReference>
<dbReference type="InterPro" id="IPR000847">
    <property type="entry name" value="LysR_HTH_N"/>
</dbReference>
<dbReference type="PANTHER" id="PTHR30537:SF74">
    <property type="entry name" value="HTH-TYPE TRANSCRIPTIONAL REGULATOR TRPI"/>
    <property type="match status" value="1"/>
</dbReference>
<dbReference type="Gene3D" id="1.10.10.10">
    <property type="entry name" value="Winged helix-like DNA-binding domain superfamily/Winged helix DNA-binding domain"/>
    <property type="match status" value="1"/>
</dbReference>
<proteinExistence type="inferred from homology"/>
<dbReference type="InterPro" id="IPR058163">
    <property type="entry name" value="LysR-type_TF_proteobact-type"/>
</dbReference>
<keyword evidence="4" id="KW-0804">Transcription</keyword>
<keyword evidence="2" id="KW-0805">Transcription regulation</keyword>
<dbReference type="GO" id="GO:0003700">
    <property type="term" value="F:DNA-binding transcription factor activity"/>
    <property type="evidence" value="ECO:0007669"/>
    <property type="project" value="InterPro"/>
</dbReference>
<evidence type="ECO:0000256" key="1">
    <source>
        <dbReference type="ARBA" id="ARBA00009437"/>
    </source>
</evidence>
<dbReference type="OrthoDB" id="7328368at2"/>
<comment type="caution">
    <text evidence="6">The sequence shown here is derived from an EMBL/GenBank/DDBJ whole genome shotgun (WGS) entry which is preliminary data.</text>
</comment>
<evidence type="ECO:0000256" key="2">
    <source>
        <dbReference type="ARBA" id="ARBA00023015"/>
    </source>
</evidence>
<dbReference type="GO" id="GO:0043565">
    <property type="term" value="F:sequence-specific DNA binding"/>
    <property type="evidence" value="ECO:0007669"/>
    <property type="project" value="TreeGrafter"/>
</dbReference>
<evidence type="ECO:0000313" key="6">
    <source>
        <dbReference type="EMBL" id="TDL89096.1"/>
    </source>
</evidence>
<dbReference type="RefSeq" id="WP_133342457.1">
    <property type="nucleotide sequence ID" value="NZ_SMZO01000014.1"/>
</dbReference>
<evidence type="ECO:0000259" key="5">
    <source>
        <dbReference type="PROSITE" id="PS50931"/>
    </source>
</evidence>
<dbReference type="InterPro" id="IPR005119">
    <property type="entry name" value="LysR_subst-bd"/>
</dbReference>
<dbReference type="GO" id="GO:0006351">
    <property type="term" value="P:DNA-templated transcription"/>
    <property type="evidence" value="ECO:0007669"/>
    <property type="project" value="TreeGrafter"/>
</dbReference>
<dbReference type="PANTHER" id="PTHR30537">
    <property type="entry name" value="HTH-TYPE TRANSCRIPTIONAL REGULATOR"/>
    <property type="match status" value="1"/>
</dbReference>
<dbReference type="SUPFAM" id="SSF53850">
    <property type="entry name" value="Periplasmic binding protein-like II"/>
    <property type="match status" value="1"/>
</dbReference>